<dbReference type="RefSeq" id="WP_206088346.1">
    <property type="nucleotide sequence ID" value="NZ_CP065053.1"/>
</dbReference>
<protein>
    <submittedName>
        <fullName evidence="2">Thiopeptide-type bacteriocin biosynthesis protein</fullName>
    </submittedName>
</protein>
<evidence type="ECO:0000259" key="1">
    <source>
        <dbReference type="Pfam" id="PF14028"/>
    </source>
</evidence>
<keyword evidence="3" id="KW-1185">Reference proteome</keyword>
<gene>
    <name evidence="2" type="ORF">IV454_25075</name>
</gene>
<evidence type="ECO:0000313" key="2">
    <source>
        <dbReference type="EMBL" id="QPI48753.1"/>
    </source>
</evidence>
<name>A0AA49A6T8_9BURK</name>
<evidence type="ECO:0000313" key="3">
    <source>
        <dbReference type="Proteomes" id="UP000662888"/>
    </source>
</evidence>
<dbReference type="InterPro" id="IPR023809">
    <property type="entry name" value="Thiopep_bacteriocin_synth_dom"/>
</dbReference>
<reference evidence="2 3" key="1">
    <citation type="submission" date="2020-11" db="EMBL/GenBank/DDBJ databases">
        <authorList>
            <person name="Sun Q."/>
        </authorList>
    </citation>
    <scope>NUCLEOTIDE SEQUENCE [LARGE SCALE GENOMIC DNA]</scope>
    <source>
        <strain evidence="2 3">P8398</strain>
    </source>
</reference>
<sequence length="331" mass="37678">MKLAEQTYISIHIYYNVIDLRPVLLECVDPLVERLTVEGLISSYFFIRYWEGGAHVRLRLLPSTGADHAEIRSIVDGAVGAFLEQRPSLFDPDPQIMAPLMRAMFVAEYGQEEYVRQFGADGMIPIMDNNSFRYMPYFPEYGRYGGASGIALAEEHFHLSSVIALELIGESNSHVRTSILGLAFQLMLYFVYSFFEDKAVVAGFFKRYAEFFSGVNVTQQSQDAFEADFERQSDRILSQVSQVEQIHRHLQVEDGGALSRYSRNASHMRDRIRELHGAGELLLEPPTDSYESACSRLLTSYVHMMNNRLGILIREEVYMANMIHRTLGGAL</sequence>
<dbReference type="Proteomes" id="UP000662888">
    <property type="component" value="Chromosome"/>
</dbReference>
<dbReference type="Pfam" id="PF14028">
    <property type="entry name" value="Lant_dehydr_C"/>
    <property type="match status" value="1"/>
</dbReference>
<feature type="domain" description="Thiopeptide-type bacteriocin biosynthesis" evidence="1">
    <location>
        <begin position="9"/>
        <end position="326"/>
    </location>
</feature>
<dbReference type="EMBL" id="CP065053">
    <property type="protein sequence ID" value="QPI48753.1"/>
    <property type="molecule type" value="Genomic_DNA"/>
</dbReference>
<proteinExistence type="predicted"/>
<organism evidence="2 3">
    <name type="scientific">Massilia antarctica</name>
    <dbReference type="NCBI Taxonomy" id="2765360"/>
    <lineage>
        <taxon>Bacteria</taxon>
        <taxon>Pseudomonadati</taxon>
        <taxon>Pseudomonadota</taxon>
        <taxon>Betaproteobacteria</taxon>
        <taxon>Burkholderiales</taxon>
        <taxon>Oxalobacteraceae</taxon>
        <taxon>Telluria group</taxon>
        <taxon>Massilia</taxon>
    </lineage>
</organism>
<accession>A0AA49A6T8</accession>
<dbReference type="NCBIfam" id="TIGR03891">
    <property type="entry name" value="thiopep_ocin"/>
    <property type="match status" value="1"/>
</dbReference>